<evidence type="ECO:0000259" key="2">
    <source>
        <dbReference type="PROSITE" id="PS50011"/>
    </source>
</evidence>
<evidence type="ECO:0000313" key="3">
    <source>
        <dbReference type="Proteomes" id="UP000887566"/>
    </source>
</evidence>
<dbReference type="GO" id="GO:0043235">
    <property type="term" value="C:receptor complex"/>
    <property type="evidence" value="ECO:0007669"/>
    <property type="project" value="TreeGrafter"/>
</dbReference>
<keyword evidence="3" id="KW-1185">Reference proteome</keyword>
<dbReference type="WBParaSite" id="PSAMB.scaffold5691size11086.g27107.t1">
    <property type="protein sequence ID" value="PSAMB.scaffold5691size11086.g27107.t1"/>
    <property type="gene ID" value="PSAMB.scaffold5691size11086.g27107"/>
</dbReference>
<evidence type="ECO:0000256" key="1">
    <source>
        <dbReference type="SAM" id="MobiDB-lite"/>
    </source>
</evidence>
<protein>
    <submittedName>
        <fullName evidence="4">Protein kinase domain-containing protein</fullName>
    </submittedName>
</protein>
<dbReference type="PANTHER" id="PTHR24416:SF626">
    <property type="entry name" value="PROTEIN KINASE DOMAIN-CONTAINING PROTEIN-RELATED"/>
    <property type="match status" value="1"/>
</dbReference>
<dbReference type="GO" id="GO:0007169">
    <property type="term" value="P:cell surface receptor protein tyrosine kinase signaling pathway"/>
    <property type="evidence" value="ECO:0007669"/>
    <property type="project" value="TreeGrafter"/>
</dbReference>
<dbReference type="SUPFAM" id="SSF56112">
    <property type="entry name" value="Protein kinase-like (PK-like)"/>
    <property type="match status" value="1"/>
</dbReference>
<name>A0A914X1Z4_9BILA</name>
<accession>A0A914X1Z4</accession>
<proteinExistence type="predicted"/>
<dbReference type="InterPro" id="IPR001245">
    <property type="entry name" value="Ser-Thr/Tyr_kinase_cat_dom"/>
</dbReference>
<dbReference type="InterPro" id="IPR000719">
    <property type="entry name" value="Prot_kinase_dom"/>
</dbReference>
<evidence type="ECO:0000313" key="4">
    <source>
        <dbReference type="WBParaSite" id="PSAMB.scaffold5691size11086.g27107.t1"/>
    </source>
</evidence>
<dbReference type="GO" id="GO:0004714">
    <property type="term" value="F:transmembrane receptor protein tyrosine kinase activity"/>
    <property type="evidence" value="ECO:0007669"/>
    <property type="project" value="TreeGrafter"/>
</dbReference>
<dbReference type="AlphaFoldDB" id="A0A914X1Z4"/>
<dbReference type="InterPro" id="IPR050122">
    <property type="entry name" value="RTK"/>
</dbReference>
<feature type="compositionally biased region" description="Polar residues" evidence="1">
    <location>
        <begin position="22"/>
        <end position="37"/>
    </location>
</feature>
<dbReference type="PROSITE" id="PS50011">
    <property type="entry name" value="PROTEIN_KINASE_DOM"/>
    <property type="match status" value="1"/>
</dbReference>
<dbReference type="GO" id="GO:0005524">
    <property type="term" value="F:ATP binding"/>
    <property type="evidence" value="ECO:0007669"/>
    <property type="project" value="InterPro"/>
</dbReference>
<dbReference type="PANTHER" id="PTHR24416">
    <property type="entry name" value="TYROSINE-PROTEIN KINASE RECEPTOR"/>
    <property type="match status" value="1"/>
</dbReference>
<feature type="region of interest" description="Disordered" evidence="1">
    <location>
        <begin position="1"/>
        <end position="37"/>
    </location>
</feature>
<dbReference type="GO" id="GO:0005886">
    <property type="term" value="C:plasma membrane"/>
    <property type="evidence" value="ECO:0007669"/>
    <property type="project" value="TreeGrafter"/>
</dbReference>
<organism evidence="3 4">
    <name type="scientific">Plectus sambesii</name>
    <dbReference type="NCBI Taxonomy" id="2011161"/>
    <lineage>
        <taxon>Eukaryota</taxon>
        <taxon>Metazoa</taxon>
        <taxon>Ecdysozoa</taxon>
        <taxon>Nematoda</taxon>
        <taxon>Chromadorea</taxon>
        <taxon>Plectida</taxon>
        <taxon>Plectina</taxon>
        <taxon>Plectoidea</taxon>
        <taxon>Plectidae</taxon>
        <taxon>Plectus</taxon>
    </lineage>
</organism>
<dbReference type="Pfam" id="PF07714">
    <property type="entry name" value="PK_Tyr_Ser-Thr"/>
    <property type="match status" value="1"/>
</dbReference>
<dbReference type="Proteomes" id="UP000887566">
    <property type="component" value="Unplaced"/>
</dbReference>
<feature type="compositionally biased region" description="Basic and acidic residues" evidence="1">
    <location>
        <begin position="12"/>
        <end position="21"/>
    </location>
</feature>
<feature type="domain" description="Protein kinase" evidence="2">
    <location>
        <begin position="58"/>
        <end position="191"/>
    </location>
</feature>
<dbReference type="InterPro" id="IPR011009">
    <property type="entry name" value="Kinase-like_dom_sf"/>
</dbReference>
<sequence>MNEEYSESSTNDSEKEDEHTNPNENLSNDNYMNCNAPTQDKLDNEAISGKYEIEPEKLEIIKVIREGYYSDVHIGMLSLPIGNIPVAVKAAKTKTGAKNWEESEDIRKRQRQALRDELSIFAHLQSSTAGGHENVLKLLGATTTIRTDFCLMTEYCECGSMDRFLQAKWKNGHFEDELVFEANENKIVWKV</sequence>
<reference evidence="4" key="1">
    <citation type="submission" date="2022-11" db="UniProtKB">
        <authorList>
            <consortium name="WormBaseParasite"/>
        </authorList>
    </citation>
    <scope>IDENTIFICATION</scope>
</reference>
<dbReference type="Gene3D" id="3.30.200.20">
    <property type="entry name" value="Phosphorylase Kinase, domain 1"/>
    <property type="match status" value="1"/>
</dbReference>